<dbReference type="EMBL" id="JACHWJ010000012">
    <property type="protein sequence ID" value="MBB2959573.1"/>
    <property type="molecule type" value="Genomic_DNA"/>
</dbReference>
<feature type="compositionally biased region" description="Basic and acidic residues" evidence="2">
    <location>
        <begin position="150"/>
        <end position="165"/>
    </location>
</feature>
<dbReference type="PROSITE" id="PS50006">
    <property type="entry name" value="FHA_DOMAIN"/>
    <property type="match status" value="1"/>
</dbReference>
<proteinExistence type="predicted"/>
<keyword evidence="1" id="KW-0597">Phosphoprotein</keyword>
<organism evidence="4 5">
    <name type="scientific">Pseudoclavibacter helvolus</name>
    <dbReference type="NCBI Taxonomy" id="255205"/>
    <lineage>
        <taxon>Bacteria</taxon>
        <taxon>Bacillati</taxon>
        <taxon>Actinomycetota</taxon>
        <taxon>Actinomycetes</taxon>
        <taxon>Micrococcales</taxon>
        <taxon>Microbacteriaceae</taxon>
        <taxon>Pseudoclavibacter</taxon>
    </lineage>
</organism>
<feature type="domain" description="FHA" evidence="3">
    <location>
        <begin position="189"/>
        <end position="239"/>
    </location>
</feature>
<dbReference type="InterPro" id="IPR000253">
    <property type="entry name" value="FHA_dom"/>
</dbReference>
<reference evidence="4 5" key="1">
    <citation type="submission" date="2020-08" db="EMBL/GenBank/DDBJ databases">
        <title>Sequencing the genomes of 1000 actinobacteria strains.</title>
        <authorList>
            <person name="Klenk H.-P."/>
        </authorList>
    </citation>
    <scope>NUCLEOTIDE SEQUENCE [LARGE SCALE GENOMIC DNA]</scope>
    <source>
        <strain evidence="4 5">DSM 20419</strain>
    </source>
</reference>
<name>A0A7W4USD6_9MICO</name>
<dbReference type="CDD" id="cd00060">
    <property type="entry name" value="FHA"/>
    <property type="match status" value="1"/>
</dbReference>
<dbReference type="Pfam" id="PF00498">
    <property type="entry name" value="FHA"/>
    <property type="match status" value="1"/>
</dbReference>
<dbReference type="Proteomes" id="UP000545286">
    <property type="component" value="Unassembled WGS sequence"/>
</dbReference>
<feature type="region of interest" description="Disordered" evidence="2">
    <location>
        <begin position="147"/>
        <end position="173"/>
    </location>
</feature>
<dbReference type="InterPro" id="IPR008984">
    <property type="entry name" value="SMAD_FHA_dom_sf"/>
</dbReference>
<evidence type="ECO:0000259" key="3">
    <source>
        <dbReference type="PROSITE" id="PS50006"/>
    </source>
</evidence>
<dbReference type="SUPFAM" id="SSF49879">
    <property type="entry name" value="SMAD/FHA domain"/>
    <property type="match status" value="1"/>
</dbReference>
<evidence type="ECO:0000313" key="5">
    <source>
        <dbReference type="Proteomes" id="UP000545286"/>
    </source>
</evidence>
<dbReference type="AlphaFoldDB" id="A0A7W4USD6"/>
<accession>A0A7W4USD6</accession>
<comment type="caution">
    <text evidence="4">The sequence shown here is derived from an EMBL/GenBank/DDBJ whole genome shotgun (WGS) entry which is preliminary data.</text>
</comment>
<keyword evidence="5" id="KW-1185">Reference proteome</keyword>
<evidence type="ECO:0000256" key="2">
    <source>
        <dbReference type="SAM" id="MobiDB-lite"/>
    </source>
</evidence>
<dbReference type="RefSeq" id="WP_183626933.1">
    <property type="nucleotide sequence ID" value="NZ_JACHWJ010000012.1"/>
</dbReference>
<evidence type="ECO:0000313" key="4">
    <source>
        <dbReference type="EMBL" id="MBB2959573.1"/>
    </source>
</evidence>
<evidence type="ECO:0000256" key="1">
    <source>
        <dbReference type="ARBA" id="ARBA00022553"/>
    </source>
</evidence>
<gene>
    <name evidence="4" type="ORF">FHX72_003742</name>
</gene>
<protein>
    <recommendedName>
        <fullName evidence="3">FHA domain-containing protein</fullName>
    </recommendedName>
</protein>
<sequence>MPNTQTAQHAQQLASWPRMVALVRPDGSGSLTINGTERACAAASIEELRTGMIARCVSYAIQLGRPVRLDVDEAPNAWTLAVRADGIVQEIDETGELPSPDGLAPIEGRCRTCRHLEPVIAAACSQCATPEPHRVELDATVTESAQLATIRDEESKPQEQTRDRAPSAPPARLQLTFNGQPAVVVDGHAAIGRDPEPVNGRTPIRVQSPQQLVSRTHLFVDLDEEGRIVVTDNGSGNGTEAQTEPPMRLDAGTPYALHPGTTLHLGDATCRIDLV</sequence>
<dbReference type="Gene3D" id="2.60.200.20">
    <property type="match status" value="1"/>
</dbReference>